<accession>A0A2S8SX21</accession>
<dbReference type="Pfam" id="PF03747">
    <property type="entry name" value="ADP_ribosyl_GH"/>
    <property type="match status" value="1"/>
</dbReference>
<feature type="binding site" evidence="1">
    <location>
        <position position="288"/>
    </location>
    <ligand>
        <name>Mg(2+)</name>
        <dbReference type="ChEBI" id="CHEBI:18420"/>
        <label>1</label>
    </ligand>
</feature>
<dbReference type="Gene3D" id="1.10.4080.10">
    <property type="entry name" value="ADP-ribosylation/Crystallin J1"/>
    <property type="match status" value="1"/>
</dbReference>
<dbReference type="SUPFAM" id="SSF101478">
    <property type="entry name" value="ADP-ribosylglycohydrolase"/>
    <property type="match status" value="1"/>
</dbReference>
<dbReference type="InterPro" id="IPR036705">
    <property type="entry name" value="Ribosyl_crysJ1_sf"/>
</dbReference>
<dbReference type="GO" id="GO:0016787">
    <property type="term" value="F:hydrolase activity"/>
    <property type="evidence" value="ECO:0007669"/>
    <property type="project" value="UniProtKB-KW"/>
</dbReference>
<gene>
    <name evidence="2" type="ORF">B1R32_10186</name>
</gene>
<sequence length="321" mass="35127">MDDSPEARLARALDSLEGLSVGDAFGEGFFLNAAMAERLMATDEFDLLPGLVEDHFLRRELVDVRRLDFHKKPWKWTDDTALALEIVAQLRDAKKIEPDELARAFSRRYQSDPRRGYGGAMHSLLPVLRFGEWEKYPPSLFGGTGSFGNGAAMRAAPLGAYFADDPQLCAREAALSSRVTHSHLEGVAGGVATAMAACFAARARQSEQEIDLIAQVLPFVPQSEVKVRLEQAQRMENATGEQVADSLGAGNNVSAQDTVPFCLWCAGQSLEFYEEALWETVSGLGDRDTTCAIVGGIVAARVGSEGIPQEWRENREELGEF</sequence>
<dbReference type="RefSeq" id="WP_202973412.1">
    <property type="nucleotide sequence ID" value="NZ_NIGF01000001.1"/>
</dbReference>
<organism evidence="2 3">
    <name type="scientific">Abditibacterium utsteinense</name>
    <dbReference type="NCBI Taxonomy" id="1960156"/>
    <lineage>
        <taxon>Bacteria</taxon>
        <taxon>Pseudomonadati</taxon>
        <taxon>Abditibacteriota</taxon>
        <taxon>Abditibacteriia</taxon>
        <taxon>Abditibacteriales</taxon>
        <taxon>Abditibacteriaceae</taxon>
        <taxon>Abditibacterium</taxon>
    </lineage>
</organism>
<keyword evidence="1" id="KW-0479">Metal-binding</keyword>
<protein>
    <submittedName>
        <fullName evidence="2">ADP-ribosylglycohydrolase</fullName>
    </submittedName>
</protein>
<feature type="binding site" evidence="1">
    <location>
        <position position="78"/>
    </location>
    <ligand>
        <name>Mg(2+)</name>
        <dbReference type="ChEBI" id="CHEBI:18420"/>
        <label>1</label>
    </ligand>
</feature>
<dbReference type="GO" id="GO:0046872">
    <property type="term" value="F:metal ion binding"/>
    <property type="evidence" value="ECO:0007669"/>
    <property type="project" value="UniProtKB-KW"/>
</dbReference>
<evidence type="ECO:0000256" key="1">
    <source>
        <dbReference type="PIRSR" id="PIRSR605502-1"/>
    </source>
</evidence>
<dbReference type="Proteomes" id="UP000237684">
    <property type="component" value="Unassembled WGS sequence"/>
</dbReference>
<dbReference type="EMBL" id="NIGF01000001">
    <property type="protein sequence ID" value="PQV65347.1"/>
    <property type="molecule type" value="Genomic_DNA"/>
</dbReference>
<name>A0A2S8SX21_9BACT</name>
<feature type="binding site" evidence="1">
    <location>
        <position position="79"/>
    </location>
    <ligand>
        <name>Mg(2+)</name>
        <dbReference type="ChEBI" id="CHEBI:18420"/>
        <label>1</label>
    </ligand>
</feature>
<keyword evidence="2" id="KW-0378">Hydrolase</keyword>
<evidence type="ECO:0000313" key="2">
    <source>
        <dbReference type="EMBL" id="PQV65347.1"/>
    </source>
</evidence>
<dbReference type="InParanoid" id="A0A2S8SX21"/>
<dbReference type="InterPro" id="IPR050792">
    <property type="entry name" value="ADP-ribosylglycohydrolase"/>
</dbReference>
<reference evidence="2 3" key="1">
    <citation type="journal article" date="2018" name="Syst. Appl. Microbiol.">
        <title>Abditibacterium utsteinense sp. nov., the first cultivated member of candidate phylum FBP, isolated from ice-free Antarctic soil samples.</title>
        <authorList>
            <person name="Tahon G."/>
            <person name="Tytgat B."/>
            <person name="Lebbe L."/>
            <person name="Carlier A."/>
            <person name="Willems A."/>
        </authorList>
    </citation>
    <scope>NUCLEOTIDE SEQUENCE [LARGE SCALE GENOMIC DNA]</scope>
    <source>
        <strain evidence="2 3">LMG 29911</strain>
    </source>
</reference>
<comment type="cofactor">
    <cofactor evidence="1">
        <name>Mg(2+)</name>
        <dbReference type="ChEBI" id="CHEBI:18420"/>
    </cofactor>
    <text evidence="1">Binds 2 magnesium ions per subunit.</text>
</comment>
<feature type="binding site" evidence="1">
    <location>
        <position position="286"/>
    </location>
    <ligand>
        <name>Mg(2+)</name>
        <dbReference type="ChEBI" id="CHEBI:18420"/>
        <label>1</label>
    </ligand>
</feature>
<keyword evidence="1" id="KW-0460">Magnesium</keyword>
<proteinExistence type="predicted"/>
<dbReference type="PANTHER" id="PTHR16222:SF12">
    <property type="entry name" value="ADP-RIBOSYLGLYCOHYDROLASE-RELATED"/>
    <property type="match status" value="1"/>
</dbReference>
<feature type="binding site" evidence="1">
    <location>
        <position position="77"/>
    </location>
    <ligand>
        <name>Mg(2+)</name>
        <dbReference type="ChEBI" id="CHEBI:18420"/>
        <label>1</label>
    </ligand>
</feature>
<evidence type="ECO:0000313" key="3">
    <source>
        <dbReference type="Proteomes" id="UP000237684"/>
    </source>
</evidence>
<feature type="binding site" evidence="1">
    <location>
        <position position="289"/>
    </location>
    <ligand>
        <name>Mg(2+)</name>
        <dbReference type="ChEBI" id="CHEBI:18420"/>
        <label>1</label>
    </ligand>
</feature>
<dbReference type="InterPro" id="IPR005502">
    <property type="entry name" value="Ribosyl_crysJ1"/>
</dbReference>
<keyword evidence="3" id="KW-1185">Reference proteome</keyword>
<dbReference type="AlphaFoldDB" id="A0A2S8SX21"/>
<comment type="caution">
    <text evidence="2">The sequence shown here is derived from an EMBL/GenBank/DDBJ whole genome shotgun (WGS) entry which is preliminary data.</text>
</comment>
<dbReference type="PANTHER" id="PTHR16222">
    <property type="entry name" value="ADP-RIBOSYLGLYCOHYDROLASE"/>
    <property type="match status" value="1"/>
</dbReference>